<reference evidence="7 8" key="1">
    <citation type="submission" date="2016-10" db="EMBL/GenBank/DDBJ databases">
        <authorList>
            <person name="de Groot N.N."/>
        </authorList>
    </citation>
    <scope>NUCLEOTIDE SEQUENCE [LARGE SCALE GENOMIC DNA]</scope>
    <source>
        <strain evidence="7 8">RK1</strain>
    </source>
</reference>
<keyword evidence="2 4" id="KW-0479">Metal-binding</keyword>
<evidence type="ECO:0000256" key="4">
    <source>
        <dbReference type="PROSITE-ProRule" id="PRU00433"/>
    </source>
</evidence>
<accession>A0A1I3FKP7</accession>
<dbReference type="SUPFAM" id="SSF46626">
    <property type="entry name" value="Cytochrome c"/>
    <property type="match status" value="1"/>
</dbReference>
<keyword evidence="3 4" id="KW-0408">Iron</keyword>
<dbReference type="SUPFAM" id="SSF63829">
    <property type="entry name" value="Calcium-dependent phosphotriesterase"/>
    <property type="match status" value="1"/>
</dbReference>
<keyword evidence="1 4" id="KW-0349">Heme</keyword>
<dbReference type="GO" id="GO:0016788">
    <property type="term" value="F:hydrolase activity, acting on ester bonds"/>
    <property type="evidence" value="ECO:0007669"/>
    <property type="project" value="UniProtKB-ARBA"/>
</dbReference>
<dbReference type="PANTHER" id="PTHR33546">
    <property type="entry name" value="LARGE, MULTIFUNCTIONAL SECRETED PROTEIN-RELATED"/>
    <property type="match status" value="1"/>
</dbReference>
<dbReference type="Gene3D" id="1.25.10.10">
    <property type="entry name" value="Leucine-rich Repeat Variant"/>
    <property type="match status" value="1"/>
</dbReference>
<dbReference type="InterPro" id="IPR011989">
    <property type="entry name" value="ARM-like"/>
</dbReference>
<evidence type="ECO:0000256" key="3">
    <source>
        <dbReference type="ARBA" id="ARBA00023004"/>
    </source>
</evidence>
<dbReference type="InterPro" id="IPR036909">
    <property type="entry name" value="Cyt_c-like_dom_sf"/>
</dbReference>
<feature type="domain" description="Cytochrome c" evidence="6">
    <location>
        <begin position="955"/>
        <end position="1038"/>
    </location>
</feature>
<organism evidence="7 8">
    <name type="scientific">Parapedobacter indicus</name>
    <dbReference type="NCBI Taxonomy" id="1477437"/>
    <lineage>
        <taxon>Bacteria</taxon>
        <taxon>Pseudomonadati</taxon>
        <taxon>Bacteroidota</taxon>
        <taxon>Sphingobacteriia</taxon>
        <taxon>Sphingobacteriales</taxon>
        <taxon>Sphingobacteriaceae</taxon>
        <taxon>Parapedobacter</taxon>
    </lineage>
</organism>
<proteinExistence type="predicted"/>
<dbReference type="GO" id="GO:0020037">
    <property type="term" value="F:heme binding"/>
    <property type="evidence" value="ECO:0007669"/>
    <property type="project" value="InterPro"/>
</dbReference>
<dbReference type="AlphaFoldDB" id="A0A1I3FKP7"/>
<protein>
    <submittedName>
        <fullName evidence="7">Putative membrane-bound dehydrogenase domain-containing protein</fullName>
    </submittedName>
</protein>
<name>A0A1I3FKP7_9SPHI</name>
<dbReference type="RefSeq" id="WP_177195043.1">
    <property type="nucleotide sequence ID" value="NZ_FOQO01000002.1"/>
</dbReference>
<dbReference type="CDD" id="cd01834">
    <property type="entry name" value="SGNH_hydrolase_like_2"/>
    <property type="match status" value="1"/>
</dbReference>
<evidence type="ECO:0000259" key="6">
    <source>
        <dbReference type="PROSITE" id="PS51007"/>
    </source>
</evidence>
<dbReference type="SUPFAM" id="SSF52266">
    <property type="entry name" value="SGNH hydrolase"/>
    <property type="match status" value="1"/>
</dbReference>
<dbReference type="PROSITE" id="PS51007">
    <property type="entry name" value="CYTC"/>
    <property type="match status" value="1"/>
</dbReference>
<evidence type="ECO:0000256" key="5">
    <source>
        <dbReference type="SAM" id="SignalP"/>
    </source>
</evidence>
<evidence type="ECO:0000256" key="1">
    <source>
        <dbReference type="ARBA" id="ARBA00022617"/>
    </source>
</evidence>
<feature type="signal peptide" evidence="5">
    <location>
        <begin position="1"/>
        <end position="23"/>
    </location>
</feature>
<sequence>MFFRQLILRASFLSFIAILSSCADSEPEVVYKLNPQPNNSIVIIGNTFAERLQYYNYLEPLLYKSFPDKNITVRNLGWSADEINMQSRPLNFPTQDELMTAYKADLILACYGLNEAFKGPDSLGVFKAQLTTYLQHLQQQQFNGKTPPQVVLVSPIAHEKMGGFLPDPAEHNKNLALYTDGMQQVAKELDIPFINLFETTKKLQKGKDKITINGIHLNEAGYKAVGEIIAKSLALPVAVWQESDQHLQNLKKIIDKKNQQFFYLYRAVNSEYIVGRREEPWVQPPGGPISYPKEFAKLGNMVLRLDSIVWKQSVVDDLANFVQSDHILNDTIQFEPLDKANLKKPSTDQFILPEGFEINLFASEVDFSLTNPVTITFDPQGRMWIADMPSYPQYLPGVQPNDKILILEDTDGDGVADSETIYADSLYMPMGMELGNGGIYVSQPPNLWFMRDTDGDGKADEKEIILHGFGTEDVHHTLDTHTWGPDGALYWHTGTFLHSQIETPWGPQRSDYGATWRFEPLTNKLEPYVSYPYANPWGHVFLRDGTEIISDVSTGMNYFAPPLTVATDYPVKHTTMRDFLTSMSKPKTCGTEIISSRHFPEELQGNVLFNTFVGTMGTKQHRINESGSGIVAQEIEPLLQSTDPNFRPVDLQFGPDGALYIVDWYNPIINHGERALRDPLRDHTHGRIWRITYKNREPLKPVNLTKLPIDKLLDQLKEYEDRVRYRVRTQLRQLDAEVVLPALNQWIAGLDRRDSLYDQHRLEGLWVYQQFNQLNQRLLEELLNSRHDDIRTAATRVLFFWRNRIKEAENKLIDLSKDSSMKVRLQAIISLSHFKTERSVVALLDAATMPTDYYIDYALKESFRYLKPVWWSMLKKDNDYLADQPAKAAWLLGSLADEKELAVPGFIVDDPQWPKYGWRALTDKDYDELKDNFAVASFRKDQLAAAEAAKTDNRTPEERGKMLIADSDCVACHQEHEKLVGPAYARIAQKYGDKDIPKLVDKIIEGGSGVWGDMAMTPHPGLKQADAEAIVRYILSVE</sequence>
<dbReference type="InterPro" id="IPR013428">
    <property type="entry name" value="Membrane-bound_put_N"/>
</dbReference>
<keyword evidence="5" id="KW-0732">Signal</keyword>
<dbReference type="Proteomes" id="UP000198670">
    <property type="component" value="Unassembled WGS sequence"/>
</dbReference>
<feature type="chain" id="PRO_5011515501" evidence="5">
    <location>
        <begin position="24"/>
        <end position="1038"/>
    </location>
</feature>
<gene>
    <name evidence="7" type="ORF">SAMN05444682_102376</name>
</gene>
<dbReference type="NCBIfam" id="TIGR02604">
    <property type="entry name" value="Piru_Ver_Nterm"/>
    <property type="match status" value="1"/>
</dbReference>
<dbReference type="PROSITE" id="PS51257">
    <property type="entry name" value="PROKAR_LIPOPROTEIN"/>
    <property type="match status" value="1"/>
</dbReference>
<dbReference type="GO" id="GO:0009055">
    <property type="term" value="F:electron transfer activity"/>
    <property type="evidence" value="ECO:0007669"/>
    <property type="project" value="InterPro"/>
</dbReference>
<evidence type="ECO:0000313" key="7">
    <source>
        <dbReference type="EMBL" id="SFI11727.1"/>
    </source>
</evidence>
<dbReference type="Pfam" id="PF23500">
    <property type="entry name" value="DUF7133"/>
    <property type="match status" value="1"/>
</dbReference>
<dbReference type="Pfam" id="PF00034">
    <property type="entry name" value="Cytochrom_C"/>
    <property type="match status" value="1"/>
</dbReference>
<evidence type="ECO:0000313" key="8">
    <source>
        <dbReference type="Proteomes" id="UP000198670"/>
    </source>
</evidence>
<dbReference type="Gene3D" id="2.120.10.30">
    <property type="entry name" value="TolB, C-terminal domain"/>
    <property type="match status" value="1"/>
</dbReference>
<dbReference type="InterPro" id="IPR036514">
    <property type="entry name" value="SGNH_hydro_sf"/>
</dbReference>
<dbReference type="SUPFAM" id="SSF48371">
    <property type="entry name" value="ARM repeat"/>
    <property type="match status" value="1"/>
</dbReference>
<evidence type="ECO:0000256" key="2">
    <source>
        <dbReference type="ARBA" id="ARBA00022723"/>
    </source>
</evidence>
<dbReference type="Gene3D" id="1.10.760.10">
    <property type="entry name" value="Cytochrome c-like domain"/>
    <property type="match status" value="1"/>
</dbReference>
<dbReference type="InterPro" id="IPR009056">
    <property type="entry name" value="Cyt_c-like_dom"/>
</dbReference>
<dbReference type="InterPro" id="IPR016024">
    <property type="entry name" value="ARM-type_fold"/>
</dbReference>
<dbReference type="InterPro" id="IPR055557">
    <property type="entry name" value="DUF7133"/>
</dbReference>
<dbReference type="PANTHER" id="PTHR33546:SF1">
    <property type="entry name" value="LARGE, MULTIFUNCTIONAL SECRETED PROTEIN"/>
    <property type="match status" value="1"/>
</dbReference>
<dbReference type="InterPro" id="IPR013830">
    <property type="entry name" value="SGNH_hydro"/>
</dbReference>
<dbReference type="Gene3D" id="3.40.50.1110">
    <property type="entry name" value="SGNH hydrolase"/>
    <property type="match status" value="1"/>
</dbReference>
<keyword evidence="8" id="KW-1185">Reference proteome</keyword>
<dbReference type="STRING" id="1477437.SAMN05444682_102376"/>
<dbReference type="Pfam" id="PF13472">
    <property type="entry name" value="Lipase_GDSL_2"/>
    <property type="match status" value="1"/>
</dbReference>
<dbReference type="EMBL" id="FOQO01000002">
    <property type="protein sequence ID" value="SFI11727.1"/>
    <property type="molecule type" value="Genomic_DNA"/>
</dbReference>
<dbReference type="Pfam" id="PF13646">
    <property type="entry name" value="HEAT_2"/>
    <property type="match status" value="1"/>
</dbReference>
<dbReference type="GO" id="GO:0046872">
    <property type="term" value="F:metal ion binding"/>
    <property type="evidence" value="ECO:0007669"/>
    <property type="project" value="UniProtKB-KW"/>
</dbReference>
<dbReference type="InterPro" id="IPR011042">
    <property type="entry name" value="6-blade_b-propeller_TolB-like"/>
</dbReference>